<name>A0ABR3FLB7_9AGAR</name>
<protein>
    <recommendedName>
        <fullName evidence="3">lipoate--protein ligase</fullName>
        <ecNumber evidence="3">6.3.1.20</ecNumber>
    </recommendedName>
</protein>
<dbReference type="Proteomes" id="UP001465976">
    <property type="component" value="Unassembled WGS sequence"/>
</dbReference>
<reference evidence="9 10" key="1">
    <citation type="submission" date="2024-02" db="EMBL/GenBank/DDBJ databases">
        <title>A draft genome for the cacao thread blight pathogen Marasmius crinis-equi.</title>
        <authorList>
            <person name="Cohen S.P."/>
            <person name="Baruah I.K."/>
            <person name="Amoako-Attah I."/>
            <person name="Bukari Y."/>
            <person name="Meinhardt L.W."/>
            <person name="Bailey B.A."/>
        </authorList>
    </citation>
    <scope>NUCLEOTIDE SEQUENCE [LARGE SCALE GENOMIC DNA]</scope>
    <source>
        <strain evidence="9 10">GH-76</strain>
    </source>
</reference>
<sequence length="179" mass="20578">MSSHTTQDTMETKGVASVRSPVCNLQQFSTEISHKTFVDAVVQEFQKEYDVVEDVNPFDDQTQIISQRDMQGLDYIERGMAELRSWEWAYGQTPEFTYSVSHEFRWGTADAKFRSKHGLVLECDLHVSNEYLAPTDVKEIQQLLLGKRYGSISGEELGETLDNSRISELWAWLQDVMVN</sequence>
<evidence type="ECO:0000256" key="6">
    <source>
        <dbReference type="ARBA" id="ARBA00022840"/>
    </source>
</evidence>
<evidence type="ECO:0000256" key="2">
    <source>
        <dbReference type="ARBA" id="ARBA00005124"/>
    </source>
</evidence>
<comment type="caution">
    <text evidence="9">The sequence shown here is derived from an EMBL/GenBank/DDBJ whole genome shotgun (WGS) entry which is preliminary data.</text>
</comment>
<keyword evidence="10" id="KW-1185">Reference proteome</keyword>
<proteinExistence type="predicted"/>
<dbReference type="InterPro" id="IPR019491">
    <property type="entry name" value="Lipoate_protein_ligase_C"/>
</dbReference>
<gene>
    <name evidence="9" type="ORF">V5O48_005814</name>
</gene>
<organism evidence="9 10">
    <name type="scientific">Marasmius crinis-equi</name>
    <dbReference type="NCBI Taxonomy" id="585013"/>
    <lineage>
        <taxon>Eukaryota</taxon>
        <taxon>Fungi</taxon>
        <taxon>Dikarya</taxon>
        <taxon>Basidiomycota</taxon>
        <taxon>Agaricomycotina</taxon>
        <taxon>Agaricomycetes</taxon>
        <taxon>Agaricomycetidae</taxon>
        <taxon>Agaricales</taxon>
        <taxon>Marasmiineae</taxon>
        <taxon>Marasmiaceae</taxon>
        <taxon>Marasmius</taxon>
    </lineage>
</organism>
<dbReference type="Gene3D" id="3.30.930.10">
    <property type="entry name" value="Bira Bifunctional Protein, Domain 2"/>
    <property type="match status" value="1"/>
</dbReference>
<comment type="pathway">
    <text evidence="1">Protein modification; protein lipoylation via exogenous pathway; protein N(6)-(lipoyl)lysine from lipoate: step 2/2.</text>
</comment>
<comment type="catalytic activity">
    <reaction evidence="7">
        <text>L-lysyl-[lipoyl-carrier protein] + (R)-lipoate + ATP = N(6)-[(R)-lipoyl]-L-lysyl-[lipoyl-carrier protein] + AMP + diphosphate + H(+)</text>
        <dbReference type="Rhea" id="RHEA:49288"/>
        <dbReference type="Rhea" id="RHEA-COMP:10500"/>
        <dbReference type="Rhea" id="RHEA-COMP:10502"/>
        <dbReference type="ChEBI" id="CHEBI:15378"/>
        <dbReference type="ChEBI" id="CHEBI:29969"/>
        <dbReference type="ChEBI" id="CHEBI:30616"/>
        <dbReference type="ChEBI" id="CHEBI:33019"/>
        <dbReference type="ChEBI" id="CHEBI:83088"/>
        <dbReference type="ChEBI" id="CHEBI:83099"/>
        <dbReference type="ChEBI" id="CHEBI:456215"/>
        <dbReference type="EC" id="6.3.1.20"/>
    </reaction>
</comment>
<keyword evidence="4" id="KW-0436">Ligase</keyword>
<dbReference type="PANTHER" id="PTHR12561:SF3">
    <property type="entry name" value="LIPOYLTRANSFERASE 1, MITOCHONDRIAL"/>
    <property type="match status" value="1"/>
</dbReference>
<evidence type="ECO:0000256" key="1">
    <source>
        <dbReference type="ARBA" id="ARBA00005085"/>
    </source>
</evidence>
<dbReference type="InterPro" id="IPR045864">
    <property type="entry name" value="aa-tRNA-synth_II/BPL/LPL"/>
</dbReference>
<dbReference type="Pfam" id="PF10437">
    <property type="entry name" value="Lip_prot_lig_C"/>
    <property type="match status" value="1"/>
</dbReference>
<keyword evidence="6" id="KW-0067">ATP-binding</keyword>
<dbReference type="SUPFAM" id="SSF55681">
    <property type="entry name" value="Class II aaRS and biotin synthetases"/>
    <property type="match status" value="1"/>
</dbReference>
<dbReference type="SUPFAM" id="SSF82649">
    <property type="entry name" value="SufE/NifU"/>
    <property type="match status" value="1"/>
</dbReference>
<evidence type="ECO:0000256" key="7">
    <source>
        <dbReference type="ARBA" id="ARBA00048037"/>
    </source>
</evidence>
<evidence type="ECO:0000256" key="5">
    <source>
        <dbReference type="ARBA" id="ARBA00022741"/>
    </source>
</evidence>
<dbReference type="PANTHER" id="PTHR12561">
    <property type="entry name" value="LIPOATE-PROTEIN LIGASE"/>
    <property type="match status" value="1"/>
</dbReference>
<accession>A0ABR3FLB7</accession>
<feature type="domain" description="Lipoate protein ligase C-terminal" evidence="8">
    <location>
        <begin position="93"/>
        <end position="151"/>
    </location>
</feature>
<evidence type="ECO:0000313" key="9">
    <source>
        <dbReference type="EMBL" id="KAL0576173.1"/>
    </source>
</evidence>
<evidence type="ECO:0000313" key="10">
    <source>
        <dbReference type="Proteomes" id="UP001465976"/>
    </source>
</evidence>
<dbReference type="InterPro" id="IPR004562">
    <property type="entry name" value="LipoylTrfase_LipoateP_Ligase"/>
</dbReference>
<dbReference type="EC" id="6.3.1.20" evidence="3"/>
<evidence type="ECO:0000256" key="3">
    <source>
        <dbReference type="ARBA" id="ARBA00012367"/>
    </source>
</evidence>
<comment type="pathway">
    <text evidence="2">Protein modification; protein lipoylation via exogenous pathway; protein N(6)-(lipoyl)lysine from lipoate: step 1/2.</text>
</comment>
<keyword evidence="5" id="KW-0547">Nucleotide-binding</keyword>
<dbReference type="Gene3D" id="3.30.390.50">
    <property type="entry name" value="CO dehydrogenase flavoprotein, C-terminal domain"/>
    <property type="match status" value="1"/>
</dbReference>
<evidence type="ECO:0000256" key="4">
    <source>
        <dbReference type="ARBA" id="ARBA00022598"/>
    </source>
</evidence>
<evidence type="ECO:0000259" key="8">
    <source>
        <dbReference type="Pfam" id="PF10437"/>
    </source>
</evidence>
<dbReference type="EMBL" id="JBAHYK010000242">
    <property type="protein sequence ID" value="KAL0576173.1"/>
    <property type="molecule type" value="Genomic_DNA"/>
</dbReference>